<accession>A0AAE1FF19</accession>
<feature type="repeat" description="TSP type-3" evidence="3">
    <location>
        <begin position="65"/>
        <end position="100"/>
    </location>
</feature>
<evidence type="ECO:0000256" key="3">
    <source>
        <dbReference type="PROSITE-ProRule" id="PRU00634"/>
    </source>
</evidence>
<dbReference type="PANTHER" id="PTHR10199:SF100">
    <property type="entry name" value="THROMBOSPONDIN, ISOFORM A"/>
    <property type="match status" value="1"/>
</dbReference>
<dbReference type="AlphaFoldDB" id="A0AAE1FF19"/>
<dbReference type="PROSITE" id="PS51234">
    <property type="entry name" value="TSP3"/>
    <property type="match status" value="1"/>
</dbReference>
<dbReference type="Gene3D" id="4.10.1080.10">
    <property type="entry name" value="TSP type-3 repeat"/>
    <property type="match status" value="2"/>
</dbReference>
<evidence type="ECO:0000313" key="6">
    <source>
        <dbReference type="Proteomes" id="UP001286313"/>
    </source>
</evidence>
<evidence type="ECO:0000256" key="4">
    <source>
        <dbReference type="SAM" id="MobiDB-lite"/>
    </source>
</evidence>
<dbReference type="GO" id="GO:0005509">
    <property type="term" value="F:calcium ion binding"/>
    <property type="evidence" value="ECO:0007669"/>
    <property type="project" value="UniProtKB-UniRule"/>
</dbReference>
<keyword evidence="2 3" id="KW-0106">Calcium</keyword>
<comment type="caution">
    <text evidence="5">The sequence shown here is derived from an EMBL/GenBank/DDBJ whole genome shotgun (WGS) entry which is preliminary data.</text>
</comment>
<keyword evidence="1" id="KW-0732">Signal</keyword>
<dbReference type="Pfam" id="PF02412">
    <property type="entry name" value="TSP_3"/>
    <property type="match status" value="2"/>
</dbReference>
<dbReference type="Proteomes" id="UP001286313">
    <property type="component" value="Unassembled WGS sequence"/>
</dbReference>
<keyword evidence="6" id="KW-1185">Reference proteome</keyword>
<dbReference type="GO" id="GO:0007155">
    <property type="term" value="P:cell adhesion"/>
    <property type="evidence" value="ECO:0007669"/>
    <property type="project" value="InterPro"/>
</dbReference>
<protein>
    <recommendedName>
        <fullName evidence="7">Thrombospondin</fullName>
    </recommendedName>
</protein>
<dbReference type="PANTHER" id="PTHR10199">
    <property type="entry name" value="THROMBOSPONDIN"/>
    <property type="match status" value="1"/>
</dbReference>
<organism evidence="5 6">
    <name type="scientific">Petrolisthes cinctipes</name>
    <name type="common">Flat porcelain crab</name>
    <dbReference type="NCBI Taxonomy" id="88211"/>
    <lineage>
        <taxon>Eukaryota</taxon>
        <taxon>Metazoa</taxon>
        <taxon>Ecdysozoa</taxon>
        <taxon>Arthropoda</taxon>
        <taxon>Crustacea</taxon>
        <taxon>Multicrustacea</taxon>
        <taxon>Malacostraca</taxon>
        <taxon>Eumalacostraca</taxon>
        <taxon>Eucarida</taxon>
        <taxon>Decapoda</taxon>
        <taxon>Pleocyemata</taxon>
        <taxon>Anomura</taxon>
        <taxon>Galatheoidea</taxon>
        <taxon>Porcellanidae</taxon>
        <taxon>Petrolisthes</taxon>
    </lineage>
</organism>
<feature type="region of interest" description="Disordered" evidence="4">
    <location>
        <begin position="43"/>
        <end position="143"/>
    </location>
</feature>
<dbReference type="InterPro" id="IPR003367">
    <property type="entry name" value="Thrombospondin_3-like_rpt"/>
</dbReference>
<gene>
    <name evidence="5" type="ORF">Pcinc_023589</name>
</gene>
<feature type="compositionally biased region" description="Polar residues" evidence="4">
    <location>
        <begin position="115"/>
        <end position="124"/>
    </location>
</feature>
<reference evidence="5" key="1">
    <citation type="submission" date="2023-10" db="EMBL/GenBank/DDBJ databases">
        <title>Genome assemblies of two species of porcelain crab, Petrolisthes cinctipes and Petrolisthes manimaculis (Anomura: Porcellanidae).</title>
        <authorList>
            <person name="Angst P."/>
        </authorList>
    </citation>
    <scope>NUCLEOTIDE SEQUENCE</scope>
    <source>
        <strain evidence="5">PB745_01</strain>
        <tissue evidence="5">Gill</tissue>
    </source>
</reference>
<evidence type="ECO:0008006" key="7">
    <source>
        <dbReference type="Google" id="ProtNLM"/>
    </source>
</evidence>
<dbReference type="InterPro" id="IPR017897">
    <property type="entry name" value="Thrombospondin_3_rpt"/>
</dbReference>
<dbReference type="SUPFAM" id="SSF103647">
    <property type="entry name" value="TSP type-3 repeat"/>
    <property type="match status" value="1"/>
</dbReference>
<name>A0AAE1FF19_PETCI</name>
<evidence type="ECO:0000256" key="2">
    <source>
        <dbReference type="ARBA" id="ARBA00022837"/>
    </source>
</evidence>
<dbReference type="EMBL" id="JAWQEG010002544">
    <property type="protein sequence ID" value="KAK3871248.1"/>
    <property type="molecule type" value="Genomic_DNA"/>
</dbReference>
<feature type="compositionally biased region" description="Basic and acidic residues" evidence="4">
    <location>
        <begin position="64"/>
        <end position="82"/>
    </location>
</feature>
<evidence type="ECO:0000313" key="5">
    <source>
        <dbReference type="EMBL" id="KAK3871248.1"/>
    </source>
</evidence>
<dbReference type="InterPro" id="IPR028974">
    <property type="entry name" value="TSP_type-3_rpt"/>
</dbReference>
<evidence type="ECO:0000256" key="1">
    <source>
        <dbReference type="ARBA" id="ARBA00022729"/>
    </source>
</evidence>
<proteinExistence type="predicted"/>
<sequence length="143" mass="15201">MPRQLQHIGRVNHCAVGEVGDGEHCVPDTDLDGVPDLDLPCPHHHQHHRACTKDNCPNVPNSGQEDHDGDGVGDACDTHSDGDLIPFSEDNCPLANNSGQEDSDGDGLGDVCDNCPTQQNPSQQDLDQDGRGDICDDDIDGDG</sequence>